<keyword evidence="1" id="KW-1133">Transmembrane helix</keyword>
<evidence type="ECO:0000313" key="3">
    <source>
        <dbReference type="EMBL" id="KAB6030452.1"/>
    </source>
</evidence>
<dbReference type="Proteomes" id="UP000470926">
    <property type="component" value="Unassembled WGS sequence"/>
</dbReference>
<name>A0A0G9MAJ9_BIFAD</name>
<proteinExistence type="predicted"/>
<evidence type="ECO:0000313" key="2">
    <source>
        <dbReference type="EMBL" id="CUN35064.1"/>
    </source>
</evidence>
<reference evidence="2 4" key="1">
    <citation type="submission" date="2015-09" db="EMBL/GenBank/DDBJ databases">
        <authorList>
            <consortium name="Pathogen Informatics"/>
        </authorList>
    </citation>
    <scope>NUCLEOTIDE SEQUENCE [LARGE SCALE GENOMIC DNA]</scope>
    <source>
        <strain evidence="2 4">2789STDY5608824</strain>
    </source>
</reference>
<dbReference type="EMBL" id="WDFR01000002">
    <property type="protein sequence ID" value="KAB6030452.1"/>
    <property type="molecule type" value="Genomic_DNA"/>
</dbReference>
<dbReference type="RefSeq" id="WP_046999341.1">
    <property type="nucleotide sequence ID" value="NZ_CAXSZD010000002.1"/>
</dbReference>
<accession>A0A0G9MAJ9</accession>
<gene>
    <name evidence="2" type="ORF">ERS852382_00085</name>
    <name evidence="3" type="ORF">GA542_06380</name>
</gene>
<reference evidence="3 5" key="2">
    <citation type="journal article" date="2019" name="Nat. Med.">
        <title>A library of human gut bacterial isolates paired with longitudinal multiomics data enables mechanistic microbiome research.</title>
        <authorList>
            <person name="Poyet M."/>
            <person name="Groussin M."/>
            <person name="Gibbons S.M."/>
            <person name="Avila-Pacheco J."/>
            <person name="Jiang X."/>
            <person name="Kearney S.M."/>
            <person name="Perrotta A.R."/>
            <person name="Berdy B."/>
            <person name="Zhao S."/>
            <person name="Lieberman T.D."/>
            <person name="Swanson P.K."/>
            <person name="Smith M."/>
            <person name="Roesemann S."/>
            <person name="Alexander J.E."/>
            <person name="Rich S.A."/>
            <person name="Livny J."/>
            <person name="Vlamakis H."/>
            <person name="Clish C."/>
            <person name="Bullock K."/>
            <person name="Deik A."/>
            <person name="Scott J."/>
            <person name="Pierce K.A."/>
            <person name="Xavier R.J."/>
            <person name="Alm E.J."/>
        </authorList>
    </citation>
    <scope>NUCLEOTIDE SEQUENCE [LARGE SCALE GENOMIC DNA]</scope>
    <source>
        <strain evidence="3 5">BIOML-A26</strain>
    </source>
</reference>
<feature type="transmembrane region" description="Helical" evidence="1">
    <location>
        <begin position="64"/>
        <end position="85"/>
    </location>
</feature>
<dbReference type="EMBL" id="CYYI01000001">
    <property type="protein sequence ID" value="CUN35064.1"/>
    <property type="molecule type" value="Genomic_DNA"/>
</dbReference>
<protein>
    <submittedName>
        <fullName evidence="3">Uncharacterized protein</fullName>
    </submittedName>
</protein>
<evidence type="ECO:0000256" key="1">
    <source>
        <dbReference type="SAM" id="Phobius"/>
    </source>
</evidence>
<feature type="transmembrane region" description="Helical" evidence="1">
    <location>
        <begin position="33"/>
        <end position="52"/>
    </location>
</feature>
<feature type="transmembrane region" description="Helical" evidence="1">
    <location>
        <begin position="6"/>
        <end position="26"/>
    </location>
</feature>
<organism evidence="3 5">
    <name type="scientific">Bifidobacterium adolescentis</name>
    <dbReference type="NCBI Taxonomy" id="1680"/>
    <lineage>
        <taxon>Bacteria</taxon>
        <taxon>Bacillati</taxon>
        <taxon>Actinomycetota</taxon>
        <taxon>Actinomycetes</taxon>
        <taxon>Bifidobacteriales</taxon>
        <taxon>Bifidobacteriaceae</taxon>
        <taxon>Bifidobacterium</taxon>
    </lineage>
</organism>
<keyword evidence="1" id="KW-0472">Membrane</keyword>
<dbReference type="AlphaFoldDB" id="A0A0G9MAJ9"/>
<sequence>MNVGVCGAGIFALLDCLPGMAFTLTLFRKRLRLGVRATVAVCALLVVIQVVAGSLRYRHVDDNAYMALMAILLPVLWGFPVIGLIRDSWRKIVFVLMLFMNLSGTVTVMGNAVDRHLFPGGGYMIGDICSRSCWLGLH</sequence>
<evidence type="ECO:0000313" key="4">
    <source>
        <dbReference type="Proteomes" id="UP000095647"/>
    </source>
</evidence>
<dbReference type="Proteomes" id="UP000095647">
    <property type="component" value="Unassembled WGS sequence"/>
</dbReference>
<evidence type="ECO:0000313" key="5">
    <source>
        <dbReference type="Proteomes" id="UP000470926"/>
    </source>
</evidence>
<feature type="transmembrane region" description="Helical" evidence="1">
    <location>
        <begin position="92"/>
        <end position="113"/>
    </location>
</feature>
<keyword evidence="1" id="KW-0812">Transmembrane</keyword>
<dbReference type="PATRIC" id="fig|1680.7.peg.1052"/>